<comment type="caution">
    <text evidence="1">The sequence shown here is derived from an EMBL/GenBank/DDBJ whole genome shotgun (WGS) entry which is preliminary data.</text>
</comment>
<dbReference type="Gene3D" id="1.20.5.500">
    <property type="entry name" value="Single helix bin"/>
    <property type="match status" value="1"/>
</dbReference>
<dbReference type="OrthoDB" id="195178at2759"/>
<reference evidence="1 2" key="1">
    <citation type="journal article" date="2014" name="Mol. Plant">
        <title>Chromosome Scale Genome Assembly and Transcriptome Profiling of Nannochloropsis gaditana in Nitrogen Depletion.</title>
        <authorList>
            <person name="Corteggiani Carpinelli E."/>
            <person name="Telatin A."/>
            <person name="Vitulo N."/>
            <person name="Forcato C."/>
            <person name="D'Angelo M."/>
            <person name="Schiavon R."/>
            <person name="Vezzi A."/>
            <person name="Giacometti G.M."/>
            <person name="Morosinotto T."/>
            <person name="Valle G."/>
        </authorList>
    </citation>
    <scope>NUCLEOTIDE SEQUENCE [LARGE SCALE GENOMIC DNA]</scope>
    <source>
        <strain evidence="1 2">B-31</strain>
    </source>
</reference>
<dbReference type="AlphaFoldDB" id="W7T2G4"/>
<name>W7T2G4_9STRA</name>
<organism evidence="1 2">
    <name type="scientific">Nannochloropsis gaditana</name>
    <dbReference type="NCBI Taxonomy" id="72520"/>
    <lineage>
        <taxon>Eukaryota</taxon>
        <taxon>Sar</taxon>
        <taxon>Stramenopiles</taxon>
        <taxon>Ochrophyta</taxon>
        <taxon>Eustigmatophyceae</taxon>
        <taxon>Eustigmatales</taxon>
        <taxon>Monodopsidaceae</taxon>
        <taxon>Nannochloropsis</taxon>
    </lineage>
</organism>
<gene>
    <name evidence="1" type="ORF">Naga_100331g8</name>
</gene>
<keyword evidence="2" id="KW-1185">Reference proteome</keyword>
<evidence type="ECO:0000313" key="1">
    <source>
        <dbReference type="EMBL" id="EWM21275.1"/>
    </source>
</evidence>
<evidence type="ECO:0000313" key="2">
    <source>
        <dbReference type="Proteomes" id="UP000019335"/>
    </source>
</evidence>
<protein>
    <submittedName>
        <fullName evidence="1">ATPase inhibitor, IATP, mitochondria</fullName>
    </submittedName>
</protein>
<proteinExistence type="predicted"/>
<dbReference type="EMBL" id="AZIL01002542">
    <property type="protein sequence ID" value="EWM21275.1"/>
    <property type="molecule type" value="Genomic_DNA"/>
</dbReference>
<dbReference type="Proteomes" id="UP000019335">
    <property type="component" value="Unassembled WGS sequence"/>
</dbReference>
<sequence length="104" mass="11766">MALRRLISSSSASMRPTLAAAVNVRSAPAMRMSGKSSFDDKEHAMEDMYIRQAEEKILKKLLKKLKEDEKPACDTTAKKELEKIMGSVPEDLAKKLMDWKKSKH</sequence>
<accession>W7T2G4</accession>